<dbReference type="Proteomes" id="UP000245051">
    <property type="component" value="Chromosome"/>
</dbReference>
<proteinExistence type="predicted"/>
<accession>A0ABM6V7W9</accession>
<evidence type="ECO:0008006" key="3">
    <source>
        <dbReference type="Google" id="ProtNLM"/>
    </source>
</evidence>
<dbReference type="EMBL" id="CP029254">
    <property type="protein sequence ID" value="AWK10155.1"/>
    <property type="molecule type" value="Genomic_DNA"/>
</dbReference>
<evidence type="ECO:0000313" key="1">
    <source>
        <dbReference type="EMBL" id="AWK10155.1"/>
    </source>
</evidence>
<evidence type="ECO:0000313" key="2">
    <source>
        <dbReference type="Proteomes" id="UP000245051"/>
    </source>
</evidence>
<name>A0ABM6V7W9_9ACTN</name>
<reference evidence="1 2" key="1">
    <citation type="submission" date="2018-05" db="EMBL/GenBank/DDBJ databases">
        <title>Complete genome sequence of the Type Strain of Streptomyces spongiicola HNM0071, the producer of staurosporine.</title>
        <authorList>
            <person name="Zhou S."/>
            <person name="Huang X."/>
        </authorList>
    </citation>
    <scope>NUCLEOTIDE SEQUENCE [LARGE SCALE GENOMIC DNA]</scope>
    <source>
        <strain evidence="1 2">HNM0071</strain>
    </source>
</reference>
<gene>
    <name evidence="1" type="ORF">DDQ41_16025</name>
</gene>
<sequence>MLSLLQQQLLKTSDVGVTFSQRRIVFSDRFFERFRRGVRDDLLCRLKGHAATEGAVGHICPAFAVTGRGARKLEKLKFLFVSVAYSLLEWKSE</sequence>
<keyword evidence="2" id="KW-1185">Reference proteome</keyword>
<organism evidence="1 2">
    <name type="scientific">Streptomyces spongiicola</name>
    <dbReference type="NCBI Taxonomy" id="1690221"/>
    <lineage>
        <taxon>Bacteria</taxon>
        <taxon>Bacillati</taxon>
        <taxon>Actinomycetota</taxon>
        <taxon>Actinomycetes</taxon>
        <taxon>Kitasatosporales</taxon>
        <taxon>Streptomycetaceae</taxon>
        <taxon>Streptomyces</taxon>
    </lineage>
</organism>
<protein>
    <recommendedName>
        <fullName evidence="3">Transposase DDE domain-containing protein</fullName>
    </recommendedName>
</protein>